<dbReference type="EMBL" id="PYDT01000006">
    <property type="protein sequence ID" value="THU58862.1"/>
    <property type="molecule type" value="Genomic_DNA"/>
</dbReference>
<evidence type="ECO:0000313" key="1">
    <source>
        <dbReference type="EMBL" id="THU58862.1"/>
    </source>
</evidence>
<gene>
    <name evidence="1" type="ORF">C4D60_Mb03t18940</name>
</gene>
<keyword evidence="2" id="KW-1185">Reference proteome</keyword>
<organism evidence="1 2">
    <name type="scientific">Musa balbisiana</name>
    <name type="common">Banana</name>
    <dbReference type="NCBI Taxonomy" id="52838"/>
    <lineage>
        <taxon>Eukaryota</taxon>
        <taxon>Viridiplantae</taxon>
        <taxon>Streptophyta</taxon>
        <taxon>Embryophyta</taxon>
        <taxon>Tracheophyta</taxon>
        <taxon>Spermatophyta</taxon>
        <taxon>Magnoliopsida</taxon>
        <taxon>Liliopsida</taxon>
        <taxon>Zingiberales</taxon>
        <taxon>Musaceae</taxon>
        <taxon>Musa</taxon>
    </lineage>
</organism>
<reference evidence="1 2" key="1">
    <citation type="journal article" date="2019" name="Nat. Plants">
        <title>Genome sequencing of Musa balbisiana reveals subgenome evolution and function divergence in polyploid bananas.</title>
        <authorList>
            <person name="Yao X."/>
        </authorList>
    </citation>
    <scope>NUCLEOTIDE SEQUENCE [LARGE SCALE GENOMIC DNA]</scope>
    <source>
        <strain evidence="2">cv. DH-PKW</strain>
        <tissue evidence="1">Leaves</tissue>
    </source>
</reference>
<proteinExistence type="predicted"/>
<dbReference type="Proteomes" id="UP000317650">
    <property type="component" value="Chromosome 3"/>
</dbReference>
<protein>
    <submittedName>
        <fullName evidence="1">Uncharacterized protein</fullName>
    </submittedName>
</protein>
<evidence type="ECO:0000313" key="2">
    <source>
        <dbReference type="Proteomes" id="UP000317650"/>
    </source>
</evidence>
<comment type="caution">
    <text evidence="1">The sequence shown here is derived from an EMBL/GenBank/DDBJ whole genome shotgun (WGS) entry which is preliminary data.</text>
</comment>
<sequence>MNCGGPDSGACDPRGRGLPHACANERGSPRGPTTRVCIACAVPSFFILRCSSSCAIADQNGFMIHLRFGFFWAVSLSDDALLKVTGNIRRQKATPVSPKFEAEDERQWSNRFLRQPIVSYWKSSTFTWQVPQR</sequence>
<dbReference type="AlphaFoldDB" id="A0A4S8JDD6"/>
<name>A0A4S8JDD6_MUSBA</name>
<accession>A0A4S8JDD6</accession>